<dbReference type="Gene3D" id="2.60.120.10">
    <property type="entry name" value="Jelly Rolls"/>
    <property type="match status" value="1"/>
</dbReference>
<dbReference type="InterPro" id="IPR013096">
    <property type="entry name" value="Cupin_2"/>
</dbReference>
<evidence type="ECO:0000313" key="2">
    <source>
        <dbReference type="EMBL" id="TVZ00230.1"/>
    </source>
</evidence>
<sequence>MPVTISHAATSPVLSVLGEELRPLTPAGQELSVAVFDTSAPGEAPGAAGPPPHRHPWDEIYVVLAGVLEVFDGEDWREAPAGSCVTVPAFQWHAYRNGTADCRFLTIAGPGGAREFFEEASARLTRPPDMAAAIALAARHEVEVAPAVPAPPADTP</sequence>
<comment type="caution">
    <text evidence="2">The sequence shown here is derived from an EMBL/GenBank/DDBJ whole genome shotgun (WGS) entry which is preliminary data.</text>
</comment>
<accession>A0A6P2BMP0</accession>
<dbReference type="OrthoDB" id="9791637at2"/>
<dbReference type="InterPro" id="IPR053146">
    <property type="entry name" value="QDO-like"/>
</dbReference>
<proteinExistence type="predicted"/>
<dbReference type="AlphaFoldDB" id="A0A6P2BMP0"/>
<feature type="domain" description="Cupin type-2" evidence="1">
    <location>
        <begin position="44"/>
        <end position="107"/>
    </location>
</feature>
<evidence type="ECO:0000313" key="3">
    <source>
        <dbReference type="Proteomes" id="UP000460272"/>
    </source>
</evidence>
<dbReference type="InterPro" id="IPR011051">
    <property type="entry name" value="RmlC_Cupin_sf"/>
</dbReference>
<dbReference type="PANTHER" id="PTHR36440:SF1">
    <property type="entry name" value="PUTATIVE (AFU_ORTHOLOGUE AFUA_8G07350)-RELATED"/>
    <property type="match status" value="1"/>
</dbReference>
<evidence type="ECO:0000259" key="1">
    <source>
        <dbReference type="Pfam" id="PF07883"/>
    </source>
</evidence>
<dbReference type="SUPFAM" id="SSF51182">
    <property type="entry name" value="RmlC-like cupins"/>
    <property type="match status" value="1"/>
</dbReference>
<name>A0A6P2BMP0_9ACTN</name>
<keyword evidence="3" id="KW-1185">Reference proteome</keyword>
<dbReference type="RefSeq" id="WP_145860858.1">
    <property type="nucleotide sequence ID" value="NZ_RPFW01000009.1"/>
</dbReference>
<protein>
    <submittedName>
        <fullName evidence="2">Cupin domain-containing protein</fullName>
    </submittedName>
</protein>
<gene>
    <name evidence="2" type="ORF">EAS64_36855</name>
</gene>
<dbReference type="EMBL" id="RPFW01000009">
    <property type="protein sequence ID" value="TVZ00230.1"/>
    <property type="molecule type" value="Genomic_DNA"/>
</dbReference>
<reference evidence="2 3" key="1">
    <citation type="submission" date="2018-11" db="EMBL/GenBank/DDBJ databases">
        <title>Trebonia kvetii gen.nov., sp.nov., a novel acidophilic actinobacterium, and proposal of the new actinobacterial family Treboniaceae fam. nov.</title>
        <authorList>
            <person name="Rapoport D."/>
            <person name="Sagova-Mareckova M."/>
            <person name="Sedlacek I."/>
            <person name="Provaznik J."/>
            <person name="Kralova S."/>
            <person name="Pavlinic D."/>
            <person name="Benes V."/>
            <person name="Kopecky J."/>
        </authorList>
    </citation>
    <scope>NUCLEOTIDE SEQUENCE [LARGE SCALE GENOMIC DNA]</scope>
    <source>
        <strain evidence="2 3">15Tr583</strain>
    </source>
</reference>
<dbReference type="Proteomes" id="UP000460272">
    <property type="component" value="Unassembled WGS sequence"/>
</dbReference>
<dbReference type="Pfam" id="PF07883">
    <property type="entry name" value="Cupin_2"/>
    <property type="match status" value="1"/>
</dbReference>
<organism evidence="2 3">
    <name type="scientific">Trebonia kvetii</name>
    <dbReference type="NCBI Taxonomy" id="2480626"/>
    <lineage>
        <taxon>Bacteria</taxon>
        <taxon>Bacillati</taxon>
        <taxon>Actinomycetota</taxon>
        <taxon>Actinomycetes</taxon>
        <taxon>Streptosporangiales</taxon>
        <taxon>Treboniaceae</taxon>
        <taxon>Trebonia</taxon>
    </lineage>
</organism>
<dbReference type="InterPro" id="IPR014710">
    <property type="entry name" value="RmlC-like_jellyroll"/>
</dbReference>
<dbReference type="PANTHER" id="PTHR36440">
    <property type="entry name" value="PUTATIVE (AFU_ORTHOLOGUE AFUA_8G07350)-RELATED"/>
    <property type="match status" value="1"/>
</dbReference>